<proteinExistence type="predicted"/>
<sequence length="115" mass="12498">MTEKEVPATKTNHSIVAAATTRTQQLNRNLTTMLTLILEWSSGSFSPAVCKHGLKRHRGETLLVVTCGCGGVWSSSSVSVPSILALTHPLSFPLHTHLTHPLTHRDSRKASRSSM</sequence>
<protein>
    <submittedName>
        <fullName evidence="1">Uncharacterized protein</fullName>
    </submittedName>
</protein>
<dbReference type="EMBL" id="VSRR010017808">
    <property type="protein sequence ID" value="MPC60706.1"/>
    <property type="molecule type" value="Genomic_DNA"/>
</dbReference>
<comment type="caution">
    <text evidence="1">The sequence shown here is derived from an EMBL/GenBank/DDBJ whole genome shotgun (WGS) entry which is preliminary data.</text>
</comment>
<keyword evidence="2" id="KW-1185">Reference proteome</keyword>
<dbReference type="AlphaFoldDB" id="A0A5B7GT33"/>
<reference evidence="1 2" key="1">
    <citation type="submission" date="2019-05" db="EMBL/GenBank/DDBJ databases">
        <title>Another draft genome of Portunus trituberculatus and its Hox gene families provides insights of decapod evolution.</title>
        <authorList>
            <person name="Jeong J.-H."/>
            <person name="Song I."/>
            <person name="Kim S."/>
            <person name="Choi T."/>
            <person name="Kim D."/>
            <person name="Ryu S."/>
            <person name="Kim W."/>
        </authorList>
    </citation>
    <scope>NUCLEOTIDE SEQUENCE [LARGE SCALE GENOMIC DNA]</scope>
    <source>
        <tissue evidence="1">Muscle</tissue>
    </source>
</reference>
<accession>A0A5B7GT33</accession>
<evidence type="ECO:0000313" key="1">
    <source>
        <dbReference type="EMBL" id="MPC60706.1"/>
    </source>
</evidence>
<gene>
    <name evidence="1" type="ORF">E2C01_054761</name>
</gene>
<dbReference type="Proteomes" id="UP000324222">
    <property type="component" value="Unassembled WGS sequence"/>
</dbReference>
<evidence type="ECO:0000313" key="2">
    <source>
        <dbReference type="Proteomes" id="UP000324222"/>
    </source>
</evidence>
<name>A0A5B7GT33_PORTR</name>
<organism evidence="1 2">
    <name type="scientific">Portunus trituberculatus</name>
    <name type="common">Swimming crab</name>
    <name type="synonym">Neptunus trituberculatus</name>
    <dbReference type="NCBI Taxonomy" id="210409"/>
    <lineage>
        <taxon>Eukaryota</taxon>
        <taxon>Metazoa</taxon>
        <taxon>Ecdysozoa</taxon>
        <taxon>Arthropoda</taxon>
        <taxon>Crustacea</taxon>
        <taxon>Multicrustacea</taxon>
        <taxon>Malacostraca</taxon>
        <taxon>Eumalacostraca</taxon>
        <taxon>Eucarida</taxon>
        <taxon>Decapoda</taxon>
        <taxon>Pleocyemata</taxon>
        <taxon>Brachyura</taxon>
        <taxon>Eubrachyura</taxon>
        <taxon>Portunoidea</taxon>
        <taxon>Portunidae</taxon>
        <taxon>Portuninae</taxon>
        <taxon>Portunus</taxon>
    </lineage>
</organism>